<dbReference type="Pfam" id="PF07879">
    <property type="entry name" value="PHB_acc_N"/>
    <property type="match status" value="1"/>
</dbReference>
<dbReference type="Proteomes" id="UP000001740">
    <property type="component" value="Chromosome"/>
</dbReference>
<dbReference type="InterPro" id="IPR010134">
    <property type="entry name" value="PHA_reg_PhaR"/>
</dbReference>
<evidence type="ECO:0000313" key="4">
    <source>
        <dbReference type="EMBL" id="ACD58561.1"/>
    </source>
</evidence>
<proteinExistence type="predicted"/>
<protein>
    <submittedName>
        <fullName evidence="4">Polyhydroxyalkanoate synthesis repressor PhaR</fullName>
    </submittedName>
</protein>
<feature type="region of interest" description="Disordered" evidence="1">
    <location>
        <begin position="170"/>
        <end position="213"/>
    </location>
</feature>
<dbReference type="GO" id="GO:0006355">
    <property type="term" value="P:regulation of DNA-templated transcription"/>
    <property type="evidence" value="ECO:0007669"/>
    <property type="project" value="InterPro"/>
</dbReference>
<accession>A0A0K0GK40</accession>
<dbReference type="eggNOG" id="COG5394">
    <property type="taxonomic scope" value="Bacteria"/>
</dbReference>
<evidence type="ECO:0000313" key="5">
    <source>
        <dbReference type="Proteomes" id="UP000001740"/>
    </source>
</evidence>
<feature type="compositionally biased region" description="Low complexity" evidence="1">
    <location>
        <begin position="196"/>
        <end position="207"/>
    </location>
</feature>
<gene>
    <name evidence="4" type="primary">phaR</name>
    <name evidence="4" type="ordered locus">PXO_00407</name>
</gene>
<feature type="compositionally biased region" description="Gly residues" evidence="1">
    <location>
        <begin position="184"/>
        <end position="195"/>
    </location>
</feature>
<evidence type="ECO:0000259" key="2">
    <source>
        <dbReference type="Pfam" id="PF05233"/>
    </source>
</evidence>
<name>A0A0K0GK40_XANOP</name>
<dbReference type="HOGENOM" id="CLU_089210_3_0_6"/>
<feature type="domain" description="PHB accumulation regulatory" evidence="2">
    <location>
        <begin position="92"/>
        <end position="131"/>
    </location>
</feature>
<dbReference type="EMBL" id="CP000967">
    <property type="protein sequence ID" value="ACD58561.1"/>
    <property type="molecule type" value="Genomic_DNA"/>
</dbReference>
<organism evidence="4 5">
    <name type="scientific">Xanthomonas oryzae pv. oryzae (strain PXO99A)</name>
    <dbReference type="NCBI Taxonomy" id="360094"/>
    <lineage>
        <taxon>Bacteria</taxon>
        <taxon>Pseudomonadati</taxon>
        <taxon>Pseudomonadota</taxon>
        <taxon>Gammaproteobacteria</taxon>
        <taxon>Lysobacterales</taxon>
        <taxon>Lysobacteraceae</taxon>
        <taxon>Xanthomonas</taxon>
    </lineage>
</organism>
<dbReference type="InterPro" id="IPR012909">
    <property type="entry name" value="PHA_DNA-bd_N"/>
</dbReference>
<evidence type="ECO:0000256" key="1">
    <source>
        <dbReference type="SAM" id="MobiDB-lite"/>
    </source>
</evidence>
<dbReference type="Pfam" id="PF05233">
    <property type="entry name" value="PHB_acc"/>
    <property type="match status" value="1"/>
</dbReference>
<feature type="domain" description="PHA accumulation regulator DNA-binding N-terminal" evidence="3">
    <location>
        <begin position="28"/>
        <end position="87"/>
    </location>
</feature>
<reference evidence="4 5" key="1">
    <citation type="journal article" date="2008" name="BMC Genomics">
        <title>Genome sequence and rapid evolution of the rice pathogen Xanthomonas oryzae pv. oryzae PXO99A.</title>
        <authorList>
            <person name="Salzberg S.L."/>
            <person name="Sommer D.D."/>
            <person name="Schatz M.C."/>
            <person name="Phillippy A.M."/>
            <person name="Rabinowicz P.D."/>
            <person name="Tsuge S."/>
            <person name="Furutani A."/>
            <person name="Ochiai H."/>
            <person name="Delcher A.L."/>
            <person name="Kelley D."/>
            <person name="Madupu R."/>
            <person name="Puiu D."/>
            <person name="Radune D."/>
            <person name="Shumway M."/>
            <person name="Trapnell C."/>
            <person name="Aparna G."/>
            <person name="Jha G."/>
            <person name="Pandey A."/>
            <person name="Patil P.B."/>
            <person name="Ishihara H."/>
            <person name="Meyer D.F."/>
            <person name="Szurek B."/>
            <person name="Verdier V."/>
            <person name="Koebnik R."/>
            <person name="Dow J.M."/>
            <person name="Ryan R.P."/>
            <person name="Hirata H."/>
            <person name="Tsuyumu S."/>
            <person name="Won Lee S."/>
            <person name="Seo Y.S."/>
            <person name="Sriariyanum M."/>
            <person name="Ronald P.C."/>
            <person name="Sonti R.V."/>
            <person name="Van Sluys M.A."/>
            <person name="Leach J.E."/>
            <person name="White F.F."/>
            <person name="Bogdanove A.J."/>
        </authorList>
    </citation>
    <scope>NUCLEOTIDE SEQUENCE [LARGE SCALE GENOMIC DNA]</scope>
    <source>
        <strain evidence="4 5">PXO99A</strain>
    </source>
</reference>
<sequence>MAVASAAAVRHPARTISVGERSMAGLRIIKKYPNRRLYDTEISSYITIEDVRQLIIDGEEFEVRDAKSGEDLSRAVLLQIIADREQDGEPMLSTQLLSQIIRFYGDSLQGFMGNYLERSMQVFLDQQQQFRQQMGNLLGQTPWAMMNQLTERNLELWQEFQRNFGAGFGRPVGPGTPANPPGASGLGSGPIGTGTHGTPNNHHGTTGKARNRG</sequence>
<dbReference type="NCBIfam" id="TIGR01848">
    <property type="entry name" value="PHA_reg_PhaR"/>
    <property type="match status" value="1"/>
</dbReference>
<dbReference type="KEGG" id="xop:PXO_00407"/>
<dbReference type="AlphaFoldDB" id="A0A0K0GK40"/>
<dbReference type="InterPro" id="IPR007897">
    <property type="entry name" value="PHB_accumulat"/>
</dbReference>
<evidence type="ECO:0000259" key="3">
    <source>
        <dbReference type="Pfam" id="PF07879"/>
    </source>
</evidence>